<evidence type="ECO:0000256" key="10">
    <source>
        <dbReference type="ARBA" id="ARBA00023288"/>
    </source>
</evidence>
<gene>
    <name evidence="11" type="ORF">BIW11_05053</name>
</gene>
<proteinExistence type="inferred from homology"/>
<evidence type="ECO:0000256" key="5">
    <source>
        <dbReference type="ARBA" id="ARBA00022729"/>
    </source>
</evidence>
<accession>A0A1V9WY53</accession>
<keyword evidence="7" id="KW-0472">Membrane</keyword>
<sequence>MNVTSHSECTRALANLYYCPICRGVYDASPCNSFCLNISTRRGRIWYVFYDQDIVDKRRRSSIVN</sequence>
<evidence type="ECO:0000256" key="9">
    <source>
        <dbReference type="ARBA" id="ARBA00023207"/>
    </source>
</evidence>
<dbReference type="Pfam" id="PF01153">
    <property type="entry name" value="Glypican"/>
    <property type="match status" value="1"/>
</dbReference>
<dbReference type="EMBL" id="MNPL01033763">
    <property type="protein sequence ID" value="OQR66091.1"/>
    <property type="molecule type" value="Genomic_DNA"/>
</dbReference>
<dbReference type="InterPro" id="IPR001863">
    <property type="entry name" value="Glypican"/>
</dbReference>
<evidence type="ECO:0000256" key="1">
    <source>
        <dbReference type="ARBA" id="ARBA00004609"/>
    </source>
</evidence>
<organism evidence="11 12">
    <name type="scientific">Tropilaelaps mercedesae</name>
    <dbReference type="NCBI Taxonomy" id="418985"/>
    <lineage>
        <taxon>Eukaryota</taxon>
        <taxon>Metazoa</taxon>
        <taxon>Ecdysozoa</taxon>
        <taxon>Arthropoda</taxon>
        <taxon>Chelicerata</taxon>
        <taxon>Arachnida</taxon>
        <taxon>Acari</taxon>
        <taxon>Parasitiformes</taxon>
        <taxon>Mesostigmata</taxon>
        <taxon>Gamasina</taxon>
        <taxon>Dermanyssoidea</taxon>
        <taxon>Laelapidae</taxon>
        <taxon>Tropilaelaps</taxon>
    </lineage>
</organism>
<keyword evidence="3" id="KW-1003">Cell membrane</keyword>
<keyword evidence="10" id="KW-0449">Lipoprotein</keyword>
<dbReference type="GO" id="GO:0009966">
    <property type="term" value="P:regulation of signal transduction"/>
    <property type="evidence" value="ECO:0007669"/>
    <property type="project" value="InterPro"/>
</dbReference>
<dbReference type="InParanoid" id="A0A1V9WY53"/>
<evidence type="ECO:0000256" key="4">
    <source>
        <dbReference type="ARBA" id="ARBA00022622"/>
    </source>
</evidence>
<comment type="subcellular location">
    <subcellularLocation>
        <location evidence="1">Cell membrane</location>
        <topology evidence="1">Lipid-anchor</topology>
        <topology evidence="1">GPI-anchor</topology>
    </subcellularLocation>
</comment>
<evidence type="ECO:0000313" key="12">
    <source>
        <dbReference type="Proteomes" id="UP000192247"/>
    </source>
</evidence>
<reference evidence="11 12" key="1">
    <citation type="journal article" date="2017" name="Gigascience">
        <title>Draft genome of the honey bee ectoparasitic mite, Tropilaelaps mercedesae, is shaped by the parasitic life history.</title>
        <authorList>
            <person name="Dong X."/>
            <person name="Armstrong S.D."/>
            <person name="Xia D."/>
            <person name="Makepeace B.L."/>
            <person name="Darby A.C."/>
            <person name="Kadowaki T."/>
        </authorList>
    </citation>
    <scope>NUCLEOTIDE SEQUENCE [LARGE SCALE GENOMIC DNA]</scope>
    <source>
        <strain evidence="11">Wuxi-XJTLU</strain>
    </source>
</reference>
<protein>
    <submittedName>
        <fullName evidence="11">Glypican-5-like</fullName>
    </submittedName>
</protein>
<comment type="caution">
    <text evidence="11">The sequence shown here is derived from an EMBL/GenBank/DDBJ whole genome shotgun (WGS) entry which is preliminary data.</text>
</comment>
<keyword evidence="8" id="KW-0325">Glycoprotein</keyword>
<evidence type="ECO:0000256" key="7">
    <source>
        <dbReference type="ARBA" id="ARBA00023136"/>
    </source>
</evidence>
<evidence type="ECO:0000256" key="2">
    <source>
        <dbReference type="ARBA" id="ARBA00010260"/>
    </source>
</evidence>
<keyword evidence="4" id="KW-0336">GPI-anchor</keyword>
<comment type="similarity">
    <text evidence="2">Belongs to the glypican family.</text>
</comment>
<evidence type="ECO:0000313" key="11">
    <source>
        <dbReference type="EMBL" id="OQR66091.1"/>
    </source>
</evidence>
<keyword evidence="12" id="KW-1185">Reference proteome</keyword>
<dbReference type="Proteomes" id="UP000192247">
    <property type="component" value="Unassembled WGS sequence"/>
</dbReference>
<keyword evidence="5" id="KW-0732">Signal</keyword>
<keyword evidence="6" id="KW-0654">Proteoglycan</keyword>
<evidence type="ECO:0000256" key="6">
    <source>
        <dbReference type="ARBA" id="ARBA00022974"/>
    </source>
</evidence>
<name>A0A1V9WY53_9ACAR</name>
<dbReference type="AlphaFoldDB" id="A0A1V9WY53"/>
<dbReference type="GO" id="GO:0005886">
    <property type="term" value="C:plasma membrane"/>
    <property type="evidence" value="ECO:0007669"/>
    <property type="project" value="UniProtKB-SubCell"/>
</dbReference>
<evidence type="ECO:0000256" key="8">
    <source>
        <dbReference type="ARBA" id="ARBA00023180"/>
    </source>
</evidence>
<evidence type="ECO:0000256" key="3">
    <source>
        <dbReference type="ARBA" id="ARBA00022475"/>
    </source>
</evidence>
<dbReference type="GO" id="GO:0098552">
    <property type="term" value="C:side of membrane"/>
    <property type="evidence" value="ECO:0007669"/>
    <property type="project" value="UniProtKB-KW"/>
</dbReference>
<keyword evidence="9" id="KW-0357">Heparan sulfate</keyword>